<evidence type="ECO:0000313" key="2">
    <source>
        <dbReference type="Proteomes" id="UP000658320"/>
    </source>
</evidence>
<protein>
    <submittedName>
        <fullName evidence="1">Uncharacterized protein</fullName>
    </submittedName>
</protein>
<evidence type="ECO:0000313" key="1">
    <source>
        <dbReference type="EMBL" id="GGR07429.1"/>
    </source>
</evidence>
<keyword evidence="2" id="KW-1185">Reference proteome</keyword>
<reference evidence="1" key="2">
    <citation type="submission" date="2020-09" db="EMBL/GenBank/DDBJ databases">
        <authorList>
            <person name="Sun Q."/>
            <person name="Ohkuma M."/>
        </authorList>
    </citation>
    <scope>NUCLEOTIDE SEQUENCE</scope>
    <source>
        <strain evidence="1">JCM 4346</strain>
    </source>
</reference>
<name>A0A918F7E4_9ACTN</name>
<dbReference type="Proteomes" id="UP000658320">
    <property type="component" value="Unassembled WGS sequence"/>
</dbReference>
<organism evidence="1 2">
    <name type="scientific">Streptomyces aurantiogriseus</name>
    <dbReference type="NCBI Taxonomy" id="66870"/>
    <lineage>
        <taxon>Bacteria</taxon>
        <taxon>Bacillati</taxon>
        <taxon>Actinomycetota</taxon>
        <taxon>Actinomycetes</taxon>
        <taxon>Kitasatosporales</taxon>
        <taxon>Streptomycetaceae</taxon>
        <taxon>Streptomyces</taxon>
    </lineage>
</organism>
<dbReference type="EMBL" id="BMSX01000004">
    <property type="protein sequence ID" value="GGR07429.1"/>
    <property type="molecule type" value="Genomic_DNA"/>
</dbReference>
<proteinExistence type="predicted"/>
<gene>
    <name evidence="1" type="ORF">GCM10010251_24190</name>
</gene>
<comment type="caution">
    <text evidence="1">The sequence shown here is derived from an EMBL/GenBank/DDBJ whole genome shotgun (WGS) entry which is preliminary data.</text>
</comment>
<dbReference type="AlphaFoldDB" id="A0A918F7E4"/>
<accession>A0A918F7E4</accession>
<sequence>MITDMSERPHDGRLSQLWEEHMRALFPAGFRGVDFEGVDLILLDADVAALVQRELDGGLGDEGVAILWACIARLDKILPLIGDDYCTSYYARLRMMAGIVAARYMPSAI</sequence>
<reference evidence="1" key="1">
    <citation type="journal article" date="2014" name="Int. J. Syst. Evol. Microbiol.">
        <title>Complete genome sequence of Corynebacterium casei LMG S-19264T (=DSM 44701T), isolated from a smear-ripened cheese.</title>
        <authorList>
            <consortium name="US DOE Joint Genome Institute (JGI-PGF)"/>
            <person name="Walter F."/>
            <person name="Albersmeier A."/>
            <person name="Kalinowski J."/>
            <person name="Ruckert C."/>
        </authorList>
    </citation>
    <scope>NUCLEOTIDE SEQUENCE</scope>
    <source>
        <strain evidence="1">JCM 4346</strain>
    </source>
</reference>